<proteinExistence type="predicted"/>
<reference evidence="5" key="1">
    <citation type="submission" date="2014-05" db="EMBL/GenBank/DDBJ databases">
        <authorList>
            <person name="Chronopoulou M."/>
        </authorList>
    </citation>
    <scope>NUCLEOTIDE SEQUENCE</scope>
    <source>
        <tissue evidence="5">Whole organism</tissue>
    </source>
</reference>
<dbReference type="Pfam" id="PF00076">
    <property type="entry name" value="RRM_1"/>
    <property type="match status" value="1"/>
</dbReference>
<evidence type="ECO:0000259" key="4">
    <source>
        <dbReference type="PROSITE" id="PS50102"/>
    </source>
</evidence>
<evidence type="ECO:0000313" key="5">
    <source>
        <dbReference type="EMBL" id="CDW24734.1"/>
    </source>
</evidence>
<dbReference type="GO" id="GO:0003743">
    <property type="term" value="F:translation initiation factor activity"/>
    <property type="evidence" value="ECO:0007669"/>
    <property type="project" value="UniProtKB-KW"/>
</dbReference>
<evidence type="ECO:0000256" key="1">
    <source>
        <dbReference type="ARBA" id="ARBA00022884"/>
    </source>
</evidence>
<dbReference type="PROSITE" id="PS50102">
    <property type="entry name" value="RRM"/>
    <property type="match status" value="1"/>
</dbReference>
<protein>
    <submittedName>
        <fullName evidence="5">Eukaryotic initiation factor 4B [Nasonia vitripennis]</fullName>
    </submittedName>
</protein>
<keyword evidence="1 2" id="KW-0694">RNA-binding</keyword>
<dbReference type="InterPro" id="IPR035979">
    <property type="entry name" value="RBD_domain_sf"/>
</dbReference>
<dbReference type="GO" id="GO:0003723">
    <property type="term" value="F:RNA binding"/>
    <property type="evidence" value="ECO:0007669"/>
    <property type="project" value="UniProtKB-UniRule"/>
</dbReference>
<gene>
    <name evidence="5" type="primary">eIF4B</name>
</gene>
<dbReference type="SMART" id="SM00360">
    <property type="entry name" value="RRM"/>
    <property type="match status" value="1"/>
</dbReference>
<keyword evidence="5" id="KW-0648">Protein biosynthesis</keyword>
<keyword evidence="5" id="KW-0396">Initiation factor</keyword>
<feature type="compositionally biased region" description="Basic and acidic residues" evidence="3">
    <location>
        <begin position="225"/>
        <end position="366"/>
    </location>
</feature>
<feature type="region of interest" description="Disordered" evidence="3">
    <location>
        <begin position="401"/>
        <end position="534"/>
    </location>
</feature>
<evidence type="ECO:0000256" key="2">
    <source>
        <dbReference type="PROSITE-ProRule" id="PRU00176"/>
    </source>
</evidence>
<feature type="compositionally biased region" description="Basic and acidic residues" evidence="3">
    <location>
        <begin position="425"/>
        <end position="459"/>
    </location>
</feature>
<evidence type="ECO:0000256" key="3">
    <source>
        <dbReference type="SAM" id="MobiDB-lite"/>
    </source>
</evidence>
<name>A0A0K2TFD3_LEPSM</name>
<feature type="domain" description="RRM" evidence="4">
    <location>
        <begin position="80"/>
        <end position="158"/>
    </location>
</feature>
<dbReference type="SUPFAM" id="SSF54928">
    <property type="entry name" value="RNA-binding domain, RBD"/>
    <property type="match status" value="1"/>
</dbReference>
<feature type="region of interest" description="Disordered" evidence="3">
    <location>
        <begin position="166"/>
        <end position="379"/>
    </location>
</feature>
<dbReference type="Gene3D" id="3.30.70.330">
    <property type="match status" value="1"/>
</dbReference>
<dbReference type="EMBL" id="HACA01007373">
    <property type="protein sequence ID" value="CDW24734.1"/>
    <property type="molecule type" value="Transcribed_RNA"/>
</dbReference>
<dbReference type="InterPro" id="IPR012677">
    <property type="entry name" value="Nucleotide-bd_a/b_plait_sf"/>
</dbReference>
<dbReference type="OrthoDB" id="1748655at2759"/>
<dbReference type="InterPro" id="IPR000504">
    <property type="entry name" value="RRM_dom"/>
</dbReference>
<feature type="compositionally biased region" description="Polar residues" evidence="3">
    <location>
        <begin position="522"/>
        <end position="534"/>
    </location>
</feature>
<sequence>MSSSAGGKKGRKKMKTVPLNEFLGPSEGVIMVKSVSSWADEVDEVEPIVGGVTKVSLPSAPRSSMPLEIDERSLPSSPPYTVRLNNLSYEIRESDVEDFFRDMKVCSIKLLRENNDPNGRINGTGFVEFEDKESLIMALSMPTKMLRGRQLFIEVSDTYGDPRQRRRIIDDINKSIPGDDEDRTSGDWRMNKPSQQPRERQDSHGGYATGYGRNDSGYYNRDRRRNNYDDRYDRRDDGDRRGGDRNFRGFDNFRRDDRNFRRDGGGGGYERRGDDDRGGGGYRDNRGGGYRRDYGDRRDDRGYRQDDGRRGDSFRDRRDGGFEDRRSYRNDDGYRRNDDRRDEMSRHEEEDDSANRPRLMLEKRTAPEPVGSVARGSSSIFGQAKPVDTYKKEKEIEDRLMIKKTAEPAPRPQRPSSSSIFGDAKPVDTSEKIKQVENRLMKLELEKGQLDEGEGEKKKMNQHHYGKGGDGGGGSNSRTVHRSQDSRRVERSSDSEERNKRDSASPPPQPSKTINDEPPTFIGSNKYSTLEESD</sequence>
<organism evidence="5">
    <name type="scientific">Lepeophtheirus salmonis</name>
    <name type="common">Salmon louse</name>
    <name type="synonym">Caligus salmonis</name>
    <dbReference type="NCBI Taxonomy" id="72036"/>
    <lineage>
        <taxon>Eukaryota</taxon>
        <taxon>Metazoa</taxon>
        <taxon>Ecdysozoa</taxon>
        <taxon>Arthropoda</taxon>
        <taxon>Crustacea</taxon>
        <taxon>Multicrustacea</taxon>
        <taxon>Hexanauplia</taxon>
        <taxon>Copepoda</taxon>
        <taxon>Siphonostomatoida</taxon>
        <taxon>Caligidae</taxon>
        <taxon>Lepeophtheirus</taxon>
    </lineage>
</organism>
<accession>A0A0K2TFD3</accession>
<feature type="compositionally biased region" description="Basic and acidic residues" evidence="3">
    <location>
        <begin position="482"/>
        <end position="503"/>
    </location>
</feature>
<dbReference type="AlphaFoldDB" id="A0A0K2TFD3"/>